<feature type="transmembrane region" description="Helical" evidence="6">
    <location>
        <begin position="104"/>
        <end position="129"/>
    </location>
</feature>
<feature type="transmembrane region" description="Helical" evidence="6">
    <location>
        <begin position="403"/>
        <end position="427"/>
    </location>
</feature>
<feature type="transmembrane region" description="Helical" evidence="6">
    <location>
        <begin position="78"/>
        <end position="98"/>
    </location>
</feature>
<evidence type="ECO:0000256" key="5">
    <source>
        <dbReference type="SAM" id="MobiDB-lite"/>
    </source>
</evidence>
<accession>A0A3N4IKC0</accession>
<keyword evidence="3 6" id="KW-1133">Transmembrane helix</keyword>
<feature type="transmembrane region" description="Helical" evidence="6">
    <location>
        <begin position="172"/>
        <end position="192"/>
    </location>
</feature>
<protein>
    <submittedName>
        <fullName evidence="7">MFS general substrate transporter</fullName>
    </submittedName>
</protein>
<keyword evidence="8" id="KW-1185">Reference proteome</keyword>
<dbReference type="SUPFAM" id="SSF103473">
    <property type="entry name" value="MFS general substrate transporter"/>
    <property type="match status" value="1"/>
</dbReference>
<dbReference type="InterPro" id="IPR036259">
    <property type="entry name" value="MFS_trans_sf"/>
</dbReference>
<feature type="transmembrane region" description="Helical" evidence="6">
    <location>
        <begin position="12"/>
        <end position="31"/>
    </location>
</feature>
<name>A0A3N4IKC0_ASCIM</name>
<evidence type="ECO:0000313" key="8">
    <source>
        <dbReference type="Proteomes" id="UP000275078"/>
    </source>
</evidence>
<dbReference type="STRING" id="1160509.A0A3N4IKC0"/>
<evidence type="ECO:0000256" key="2">
    <source>
        <dbReference type="ARBA" id="ARBA00022692"/>
    </source>
</evidence>
<dbReference type="GO" id="GO:0022857">
    <property type="term" value="F:transmembrane transporter activity"/>
    <property type="evidence" value="ECO:0007669"/>
    <property type="project" value="InterPro"/>
</dbReference>
<keyword evidence="4 6" id="KW-0472">Membrane</keyword>
<dbReference type="Pfam" id="PF07690">
    <property type="entry name" value="MFS_1"/>
    <property type="match status" value="1"/>
</dbReference>
<feature type="transmembrane region" description="Helical" evidence="6">
    <location>
        <begin position="345"/>
        <end position="367"/>
    </location>
</feature>
<dbReference type="InterPro" id="IPR011701">
    <property type="entry name" value="MFS"/>
</dbReference>
<feature type="transmembrane region" description="Helical" evidence="6">
    <location>
        <begin position="487"/>
        <end position="506"/>
    </location>
</feature>
<feature type="transmembrane region" description="Helical" evidence="6">
    <location>
        <begin position="141"/>
        <end position="166"/>
    </location>
</feature>
<evidence type="ECO:0000313" key="7">
    <source>
        <dbReference type="EMBL" id="RPA82074.1"/>
    </source>
</evidence>
<feature type="transmembrane region" description="Helical" evidence="6">
    <location>
        <begin position="379"/>
        <end position="397"/>
    </location>
</feature>
<keyword evidence="2 6" id="KW-0812">Transmembrane</keyword>
<gene>
    <name evidence="7" type="ORF">BJ508DRAFT_208567</name>
</gene>
<dbReference type="Gene3D" id="1.20.1250.20">
    <property type="entry name" value="MFS general substrate transporter like domains"/>
    <property type="match status" value="1"/>
</dbReference>
<feature type="transmembrane region" description="Helical" evidence="6">
    <location>
        <begin position="51"/>
        <end position="71"/>
    </location>
</feature>
<dbReference type="OrthoDB" id="410267at2759"/>
<dbReference type="AlphaFoldDB" id="A0A3N4IKC0"/>
<comment type="subcellular location">
    <subcellularLocation>
        <location evidence="1">Membrane</location>
        <topology evidence="1">Multi-pass membrane protein</topology>
    </subcellularLocation>
</comment>
<proteinExistence type="predicted"/>
<feature type="transmembrane region" description="Helical" evidence="6">
    <location>
        <begin position="300"/>
        <end position="325"/>
    </location>
</feature>
<evidence type="ECO:0000256" key="3">
    <source>
        <dbReference type="ARBA" id="ARBA00022989"/>
    </source>
</evidence>
<dbReference type="EMBL" id="ML119674">
    <property type="protein sequence ID" value="RPA82074.1"/>
    <property type="molecule type" value="Genomic_DNA"/>
</dbReference>
<dbReference type="GO" id="GO:0000329">
    <property type="term" value="C:fungal-type vacuole membrane"/>
    <property type="evidence" value="ECO:0007669"/>
    <property type="project" value="TreeGrafter"/>
</dbReference>
<evidence type="ECO:0000256" key="1">
    <source>
        <dbReference type="ARBA" id="ARBA00004141"/>
    </source>
</evidence>
<dbReference type="Proteomes" id="UP000275078">
    <property type="component" value="Unassembled WGS sequence"/>
</dbReference>
<dbReference type="PANTHER" id="PTHR21576">
    <property type="entry name" value="UNCHARACTERIZED NODULIN-LIKE PROTEIN"/>
    <property type="match status" value="1"/>
</dbReference>
<evidence type="ECO:0000256" key="6">
    <source>
        <dbReference type="SAM" id="Phobius"/>
    </source>
</evidence>
<reference evidence="7 8" key="1">
    <citation type="journal article" date="2018" name="Nat. Ecol. Evol.">
        <title>Pezizomycetes genomes reveal the molecular basis of ectomycorrhizal truffle lifestyle.</title>
        <authorList>
            <person name="Murat C."/>
            <person name="Payen T."/>
            <person name="Noel B."/>
            <person name="Kuo A."/>
            <person name="Morin E."/>
            <person name="Chen J."/>
            <person name="Kohler A."/>
            <person name="Krizsan K."/>
            <person name="Balestrini R."/>
            <person name="Da Silva C."/>
            <person name="Montanini B."/>
            <person name="Hainaut M."/>
            <person name="Levati E."/>
            <person name="Barry K.W."/>
            <person name="Belfiori B."/>
            <person name="Cichocki N."/>
            <person name="Clum A."/>
            <person name="Dockter R.B."/>
            <person name="Fauchery L."/>
            <person name="Guy J."/>
            <person name="Iotti M."/>
            <person name="Le Tacon F."/>
            <person name="Lindquist E.A."/>
            <person name="Lipzen A."/>
            <person name="Malagnac F."/>
            <person name="Mello A."/>
            <person name="Molinier V."/>
            <person name="Miyauchi S."/>
            <person name="Poulain J."/>
            <person name="Riccioni C."/>
            <person name="Rubini A."/>
            <person name="Sitrit Y."/>
            <person name="Splivallo R."/>
            <person name="Traeger S."/>
            <person name="Wang M."/>
            <person name="Zifcakova L."/>
            <person name="Wipf D."/>
            <person name="Zambonelli A."/>
            <person name="Paolocci F."/>
            <person name="Nowrousian M."/>
            <person name="Ottonello S."/>
            <person name="Baldrian P."/>
            <person name="Spatafora J.W."/>
            <person name="Henrissat B."/>
            <person name="Nagy L.G."/>
            <person name="Aury J.M."/>
            <person name="Wincker P."/>
            <person name="Grigoriev I.V."/>
            <person name="Bonfante P."/>
            <person name="Martin F.M."/>
        </authorList>
    </citation>
    <scope>NUCLEOTIDE SEQUENCE [LARGE SCALE GENOMIC DNA]</scope>
    <source>
        <strain evidence="7 8">RN42</strain>
    </source>
</reference>
<evidence type="ECO:0000256" key="4">
    <source>
        <dbReference type="ARBA" id="ARBA00023136"/>
    </source>
</evidence>
<feature type="region of interest" description="Disordered" evidence="5">
    <location>
        <begin position="210"/>
        <end position="277"/>
    </location>
</feature>
<dbReference type="PANTHER" id="PTHR21576:SF158">
    <property type="entry name" value="RIBOSOMAL RNA-PROCESSING PROTEIN 12-LIKE CONSERVED DOMAIN-CONTAINING PROTEIN"/>
    <property type="match status" value="1"/>
</dbReference>
<organism evidence="7 8">
    <name type="scientific">Ascobolus immersus RN42</name>
    <dbReference type="NCBI Taxonomy" id="1160509"/>
    <lineage>
        <taxon>Eukaryota</taxon>
        <taxon>Fungi</taxon>
        <taxon>Dikarya</taxon>
        <taxon>Ascomycota</taxon>
        <taxon>Pezizomycotina</taxon>
        <taxon>Pezizomycetes</taxon>
        <taxon>Pezizales</taxon>
        <taxon>Ascobolaceae</taxon>
        <taxon>Ascobolus</taxon>
    </lineage>
</organism>
<sequence>MLSERSLKAARIVSLIASITIALGSGTNYVYSAYAPQLADKLRLSNTESNLIGTMGNIGMYLAGIPAGILVDSRGPRLSVLLGAAGLLAGYYPIHVAYEKGEGSISVAMLCFFAFITGVGSCCSFNAALKAAALNWPKNRGAATAFPLAAFGLSAFFFSTLSSWLFPGDTSSFLLVLAVATSATIFVSFFFLRVIHLPRSVGYTALPDSGSGSNVLHRTKSGDSIPRVQEIEPGTASSSSPRPVVDNRDPATLDETSSILSKSSDEEDLEAASTKHRKGSSVDGVHVDIRGMALVKEIDFWLLWFMLGLMTGVGLMTINNIGHSVKALWMAFDPTTTPEYIQKRQALHVSILSILSFTGRIISGTTSDHIKKNHGLQRIWLLVAAASLFILAQTIALNVENPYYLWMVSSCTGLAYGLLFGVFPTIVSEVFGIHGLSQNWGCMTVAAVISGQTFNFFFGRIFDSHTTTDPLTGLRECHLGLACFKDAYYITLFSSFVALALALYTINRNIRIAKRGGKARQGLEV</sequence>
<feature type="transmembrane region" description="Helical" evidence="6">
    <location>
        <begin position="439"/>
        <end position="458"/>
    </location>
</feature>